<dbReference type="InterPro" id="IPR041569">
    <property type="entry name" value="AAA_lid_3"/>
</dbReference>
<evidence type="ECO:0000259" key="6">
    <source>
        <dbReference type="SMART" id="SM01073"/>
    </source>
</evidence>
<dbReference type="Gene3D" id="1.10.8.60">
    <property type="match status" value="2"/>
</dbReference>
<reference evidence="7" key="1">
    <citation type="journal article" date="2015" name="ISME J.">
        <title>A new class of marine Euryarchaeota group II from the Mediterranean deep chlorophyll maximum.</title>
        <authorList>
            <person name="Martin-Cuadrado A.B."/>
            <person name="Garcia-Heredia I."/>
            <person name="Molto A.G."/>
            <person name="Lopez-Ubeda R."/>
            <person name="Kimes N."/>
            <person name="Lopez-Garcia P."/>
            <person name="Moreira D."/>
            <person name="Rodriguez-Valera F."/>
        </authorList>
    </citation>
    <scope>NUCLEOTIDE SEQUENCE</scope>
</reference>
<evidence type="ECO:0000313" key="7">
    <source>
        <dbReference type="EMBL" id="ANV79227.1"/>
    </source>
</evidence>
<keyword evidence="4" id="KW-0175">Coiled coil</keyword>
<dbReference type="EMBL" id="KP211816">
    <property type="protein sequence ID" value="ANV79227.1"/>
    <property type="molecule type" value="Genomic_DNA"/>
</dbReference>
<reference evidence="7" key="2">
    <citation type="submission" date="2016-12" db="EMBL/GenBank/DDBJ databases">
        <authorList>
            <person name="Song W.-J."/>
            <person name="Kurnit D.M."/>
        </authorList>
    </citation>
    <scope>NUCLEOTIDE SEQUENCE</scope>
</reference>
<proteinExistence type="inferred from homology"/>
<dbReference type="PANTHER" id="PTHR23077">
    <property type="entry name" value="AAA-FAMILY ATPASE"/>
    <property type="match status" value="1"/>
</dbReference>
<dbReference type="GO" id="GO:0005737">
    <property type="term" value="C:cytoplasm"/>
    <property type="evidence" value="ECO:0007669"/>
    <property type="project" value="UniProtKB-ARBA"/>
</dbReference>
<keyword evidence="3" id="KW-0067">ATP-binding</keyword>
<dbReference type="SUPFAM" id="SSF50692">
    <property type="entry name" value="ADC-like"/>
    <property type="match status" value="1"/>
</dbReference>
<dbReference type="InterPro" id="IPR050168">
    <property type="entry name" value="AAA_ATPase_domain"/>
</dbReference>
<dbReference type="Pfam" id="PF17862">
    <property type="entry name" value="AAA_lid_3"/>
    <property type="match status" value="1"/>
</dbReference>
<keyword evidence="2" id="KW-0547">Nucleotide-binding</keyword>
<accession>A0A1B1TAB4</accession>
<dbReference type="Pfam" id="PF02359">
    <property type="entry name" value="CDC48_N"/>
    <property type="match status" value="1"/>
</dbReference>
<dbReference type="SUPFAM" id="SSF52540">
    <property type="entry name" value="P-loop containing nucleoside triphosphate hydrolases"/>
    <property type="match status" value="2"/>
</dbReference>
<dbReference type="AlphaFoldDB" id="A0A1B1TAB4"/>
<dbReference type="Pfam" id="PF00004">
    <property type="entry name" value="AAA"/>
    <property type="match status" value="2"/>
</dbReference>
<dbReference type="InterPro" id="IPR009010">
    <property type="entry name" value="Asp_de-COase-like_dom_sf"/>
</dbReference>
<dbReference type="Gene3D" id="3.40.50.300">
    <property type="entry name" value="P-loop containing nucleotide triphosphate hydrolases"/>
    <property type="match status" value="2"/>
</dbReference>
<feature type="domain" description="AAA+ ATPase" evidence="5">
    <location>
        <begin position="205"/>
        <end position="341"/>
    </location>
</feature>
<dbReference type="Gene3D" id="2.40.40.20">
    <property type="match status" value="1"/>
</dbReference>
<dbReference type="SMART" id="SM01073">
    <property type="entry name" value="CDC48_N"/>
    <property type="match status" value="1"/>
</dbReference>
<organism evidence="7">
    <name type="scientific">uncultured Poseidoniia archaeon</name>
    <dbReference type="NCBI Taxonomy" id="1697135"/>
    <lineage>
        <taxon>Archaea</taxon>
        <taxon>Methanobacteriati</taxon>
        <taxon>Thermoplasmatota</taxon>
        <taxon>Candidatus Poseidoniia</taxon>
        <taxon>environmental samples</taxon>
    </lineage>
</organism>
<evidence type="ECO:0000256" key="3">
    <source>
        <dbReference type="ARBA" id="ARBA00022840"/>
    </source>
</evidence>
<protein>
    <submittedName>
        <fullName evidence="7">Uncharacterized protein</fullName>
    </submittedName>
</protein>
<dbReference type="GO" id="GO:0016887">
    <property type="term" value="F:ATP hydrolysis activity"/>
    <property type="evidence" value="ECO:0007669"/>
    <property type="project" value="InterPro"/>
</dbReference>
<dbReference type="InterPro" id="IPR003959">
    <property type="entry name" value="ATPase_AAA_core"/>
</dbReference>
<evidence type="ECO:0000256" key="1">
    <source>
        <dbReference type="ARBA" id="ARBA00009833"/>
    </source>
</evidence>
<comment type="similarity">
    <text evidence="1">Belongs to the AAA ATPase family. CDC48 subfamily.</text>
</comment>
<dbReference type="InterPro" id="IPR027417">
    <property type="entry name" value="P-loop_NTPase"/>
</dbReference>
<dbReference type="GO" id="GO:0005524">
    <property type="term" value="F:ATP binding"/>
    <property type="evidence" value="ECO:0007669"/>
    <property type="project" value="UniProtKB-KW"/>
</dbReference>
<evidence type="ECO:0000259" key="5">
    <source>
        <dbReference type="SMART" id="SM00382"/>
    </source>
</evidence>
<sequence length="730" mass="80835">MISLTCTDIPREGDSGKFVEINTEVAEHYGIVNGAPIKIKGGKTTVAIVQCQPNLDPNIISMGSTIRINAKVREGDEVEIAAVSAAPMEAAVIAPVARDLTEAEMEMLGSLNLDVYLSKLDHFISYINGEPIEFQIMKCKPSHGWLTSATNCKISSKKSRKATIEVPSISFDDIGGLDDTIEDIKEIAIVPLVHPEVYIKSGQEPPKGILLYGPPGVGKTLLAKALAREAQCKFITISGPEIISARYGDSEKAVREIFQQAKREAPAVIYIDEIDAIAGNRKDSRGELEKRILTQLLIELDGFEERGQVLVVGSTNMMETIDPALLRAGRFDRRIHVPYPDITGREHILEIHSRNMPLEEIDLAEWAKRTVGCSGADLANLCRHASSTAIKRTFGLQRLINPDSFSEEELTELKVNQEDFEGGFENFTPWATSERRPASIGRVEFDDVVGHDVAKNELIDHLVQPINHPEIYRSLGISSSGGILLHGPPGTGKTMLGKAAASLANVQFMAVSGPDFLSKWVGESERAVREIFQRAEELAPVVLFFDEFDAIGRARSNSESAHHSSSVVAQLLTMMDGLKSSDGIYLMASTNKPELIDEAFLRQGRFNRSIEVGPLEKEKFLEFFLKATNNIASDISELEWTGCISQMKDRATGAELQGLVESLKHITARRCIVQKTQVCLKKEDLMKTFSEYRILNVAGYQPEQVIIEEEWEQEDIEDWTNDEDDDWVVP</sequence>
<dbReference type="InterPro" id="IPR003593">
    <property type="entry name" value="AAA+_ATPase"/>
</dbReference>
<evidence type="ECO:0000256" key="2">
    <source>
        <dbReference type="ARBA" id="ARBA00022741"/>
    </source>
</evidence>
<feature type="domain" description="AAA+ ATPase" evidence="5">
    <location>
        <begin position="479"/>
        <end position="616"/>
    </location>
</feature>
<dbReference type="SMART" id="SM00382">
    <property type="entry name" value="AAA"/>
    <property type="match status" value="2"/>
</dbReference>
<dbReference type="PANTHER" id="PTHR23077:SF171">
    <property type="entry name" value="NUCLEAR VALOSIN-CONTAINING PROTEIN-LIKE"/>
    <property type="match status" value="1"/>
</dbReference>
<dbReference type="InterPro" id="IPR003338">
    <property type="entry name" value="CDC4_N-term_subdom"/>
</dbReference>
<name>A0A1B1TAB4_9ARCH</name>
<evidence type="ECO:0000256" key="4">
    <source>
        <dbReference type="ARBA" id="ARBA00023054"/>
    </source>
</evidence>
<feature type="domain" description="CDC48 N-terminal subdomain" evidence="6">
    <location>
        <begin position="3"/>
        <end position="85"/>
    </location>
</feature>
<dbReference type="FunFam" id="3.40.50.300:FF:001025">
    <property type="entry name" value="ATPase family, AAA domain-containing 2B"/>
    <property type="match status" value="2"/>
</dbReference>